<proteinExistence type="predicted"/>
<feature type="region of interest" description="Disordered" evidence="2">
    <location>
        <begin position="28"/>
        <end position="51"/>
    </location>
</feature>
<gene>
    <name evidence="3" type="ORF">CCMP2556_LOCUS10374</name>
</gene>
<dbReference type="Proteomes" id="UP001642484">
    <property type="component" value="Unassembled WGS sequence"/>
</dbReference>
<protein>
    <submittedName>
        <fullName evidence="3">Uncharacterized protein</fullName>
    </submittedName>
</protein>
<evidence type="ECO:0000313" key="3">
    <source>
        <dbReference type="EMBL" id="CAK9011242.1"/>
    </source>
</evidence>
<sequence length="408" mass="44975">MQGEAAAGYLEQQLKTWRQSFEARKAARLGSERWQENGAQSVAQTPQRELSGNVYTPFSSVRSGRSASLPAPRLGSEVLQTRFSPPLDLNTPTSPVPNARAIRAYMLNACLSEPFQGSTLPQAARAPQLKDPGHESTVDRPAALRASPKALDTGIFVAQDVQTPESSPFFVDKVRFGPPHSVRPQRFASPQGTFGASCLSSSSPSCTPVTQFAGVAATMTSTVAEDRLQRRLHQARAAMVRCDEELQKLAAEEVAEIEAENCTKARGEGLHNQLDMEQIEQELFDCKKRVARLEHLNKIQIGYGAEEAPSDASTSASFGVEDTWQQRAEALRDELLRQSAIVTELQDRIHWLRAQLRRQPGLQDKRMQEIVDTFAEMAEMVPKYERVAAIGQLLAEIANQATYVGEET</sequence>
<feature type="compositionally biased region" description="Polar residues" evidence="2">
    <location>
        <begin position="37"/>
        <end position="51"/>
    </location>
</feature>
<keyword evidence="4" id="KW-1185">Reference proteome</keyword>
<accession>A0ABP0JAF4</accession>
<comment type="caution">
    <text evidence="3">The sequence shown here is derived from an EMBL/GenBank/DDBJ whole genome shotgun (WGS) entry which is preliminary data.</text>
</comment>
<name>A0ABP0JAF4_9DINO</name>
<evidence type="ECO:0000256" key="2">
    <source>
        <dbReference type="SAM" id="MobiDB-lite"/>
    </source>
</evidence>
<organism evidence="3 4">
    <name type="scientific">Durusdinium trenchii</name>
    <dbReference type="NCBI Taxonomy" id="1381693"/>
    <lineage>
        <taxon>Eukaryota</taxon>
        <taxon>Sar</taxon>
        <taxon>Alveolata</taxon>
        <taxon>Dinophyceae</taxon>
        <taxon>Suessiales</taxon>
        <taxon>Symbiodiniaceae</taxon>
        <taxon>Durusdinium</taxon>
    </lineage>
</organism>
<feature type="region of interest" description="Disordered" evidence="2">
    <location>
        <begin position="121"/>
        <end position="140"/>
    </location>
</feature>
<evidence type="ECO:0000313" key="4">
    <source>
        <dbReference type="Proteomes" id="UP001642484"/>
    </source>
</evidence>
<keyword evidence="1" id="KW-0175">Coiled coil</keyword>
<evidence type="ECO:0000256" key="1">
    <source>
        <dbReference type="SAM" id="Coils"/>
    </source>
</evidence>
<feature type="coiled-coil region" evidence="1">
    <location>
        <begin position="225"/>
        <end position="252"/>
    </location>
</feature>
<reference evidence="3 4" key="1">
    <citation type="submission" date="2024-02" db="EMBL/GenBank/DDBJ databases">
        <authorList>
            <person name="Chen Y."/>
            <person name="Shah S."/>
            <person name="Dougan E. K."/>
            <person name="Thang M."/>
            <person name="Chan C."/>
        </authorList>
    </citation>
    <scope>NUCLEOTIDE SEQUENCE [LARGE SCALE GENOMIC DNA]</scope>
</reference>
<dbReference type="EMBL" id="CAXAMN010004847">
    <property type="protein sequence ID" value="CAK9011242.1"/>
    <property type="molecule type" value="Genomic_DNA"/>
</dbReference>